<dbReference type="AlphaFoldDB" id="C5M515"/>
<comment type="function">
    <text evidence="5">Involved in the regulation of telomere length, clustering and has a specific role in telomere position effect (TPE).</text>
</comment>
<evidence type="ECO:0000313" key="9">
    <source>
        <dbReference type="EMBL" id="EER35131.1"/>
    </source>
</evidence>
<organism evidence="9 10">
    <name type="scientific">Candida tropicalis (strain ATCC MYA-3404 / T1)</name>
    <name type="common">Yeast</name>
    <dbReference type="NCBI Taxonomy" id="294747"/>
    <lineage>
        <taxon>Eukaryota</taxon>
        <taxon>Fungi</taxon>
        <taxon>Dikarya</taxon>
        <taxon>Ascomycota</taxon>
        <taxon>Saccharomycotina</taxon>
        <taxon>Pichiomycetes</taxon>
        <taxon>Debaryomycetaceae</taxon>
        <taxon>Candida/Lodderomyces clade</taxon>
        <taxon>Candida</taxon>
    </lineage>
</organism>
<dbReference type="KEGG" id="ctp:CTRG_01993"/>
<evidence type="ECO:0000313" key="10">
    <source>
        <dbReference type="Proteomes" id="UP000002037"/>
    </source>
</evidence>
<evidence type="ECO:0000256" key="2">
    <source>
        <dbReference type="ARBA" id="ARBA00022454"/>
    </source>
</evidence>
<feature type="domain" description="Rap1 DNA-binding" evidence="7">
    <location>
        <begin position="396"/>
        <end position="451"/>
    </location>
</feature>
<dbReference type="InterPro" id="IPR039595">
    <property type="entry name" value="TE2IP/Rap1"/>
</dbReference>
<dbReference type="InterPro" id="IPR015280">
    <property type="entry name" value="Rap1_DNA-bd"/>
</dbReference>
<reference evidence="9 10" key="1">
    <citation type="journal article" date="2009" name="Nature">
        <title>Evolution of pathogenicity and sexual reproduction in eight Candida genomes.</title>
        <authorList>
            <person name="Butler G."/>
            <person name="Rasmussen M.D."/>
            <person name="Lin M.F."/>
            <person name="Santos M.A."/>
            <person name="Sakthikumar S."/>
            <person name="Munro C.A."/>
            <person name="Rheinbay E."/>
            <person name="Grabherr M."/>
            <person name="Forche A."/>
            <person name="Reedy J.L."/>
            <person name="Agrafioti I."/>
            <person name="Arnaud M.B."/>
            <person name="Bates S."/>
            <person name="Brown A.J."/>
            <person name="Brunke S."/>
            <person name="Costanzo M.C."/>
            <person name="Fitzpatrick D.A."/>
            <person name="de Groot P.W."/>
            <person name="Harris D."/>
            <person name="Hoyer L.L."/>
            <person name="Hube B."/>
            <person name="Klis F.M."/>
            <person name="Kodira C."/>
            <person name="Lennard N."/>
            <person name="Logue M.E."/>
            <person name="Martin R."/>
            <person name="Neiman A.M."/>
            <person name="Nikolaou E."/>
            <person name="Quail M.A."/>
            <person name="Quinn J."/>
            <person name="Santos M.C."/>
            <person name="Schmitzberger F.F."/>
            <person name="Sherlock G."/>
            <person name="Shah P."/>
            <person name="Silverstein K.A."/>
            <person name="Skrzypek M.S."/>
            <person name="Soll D."/>
            <person name="Staggs R."/>
            <person name="Stansfield I."/>
            <person name="Stumpf M.P."/>
            <person name="Sudbery P.E."/>
            <person name="Srikantha T."/>
            <person name="Zeng Q."/>
            <person name="Berman J."/>
            <person name="Berriman M."/>
            <person name="Heitman J."/>
            <person name="Gow N.A."/>
            <person name="Lorenz M.C."/>
            <person name="Birren B.W."/>
            <person name="Kellis M."/>
            <person name="Cuomo C.A."/>
        </authorList>
    </citation>
    <scope>NUCLEOTIDE SEQUENCE [LARGE SCALE GENOMIC DNA]</scope>
    <source>
        <strain evidence="10">ATCC MYA-3404 / T1</strain>
    </source>
</reference>
<dbReference type="OrthoDB" id="435460at2759"/>
<dbReference type="EMBL" id="GG692396">
    <property type="protein sequence ID" value="EER35131.1"/>
    <property type="molecule type" value="Genomic_DNA"/>
</dbReference>
<dbReference type="STRING" id="294747.C5M515"/>
<dbReference type="InterPro" id="IPR009057">
    <property type="entry name" value="Homeodomain-like_sf"/>
</dbReference>
<evidence type="ECO:0000259" key="8">
    <source>
        <dbReference type="Pfam" id="PF16589"/>
    </source>
</evidence>
<evidence type="ECO:0000256" key="3">
    <source>
        <dbReference type="ARBA" id="ARBA00022895"/>
    </source>
</evidence>
<dbReference type="VEuPathDB" id="FungiDB:CTRG_01993"/>
<dbReference type="CDD" id="cd11655">
    <property type="entry name" value="rap1_myb-like"/>
    <property type="match status" value="2"/>
</dbReference>
<keyword evidence="3 5" id="KW-0779">Telomere</keyword>
<keyword evidence="10" id="KW-1185">Reference proteome</keyword>
<dbReference type="GO" id="GO:0031848">
    <property type="term" value="P:protection from non-homologous end joining at telomere"/>
    <property type="evidence" value="ECO:0007669"/>
    <property type="project" value="TreeGrafter"/>
</dbReference>
<name>C5M515_CANTT</name>
<comment type="subunit">
    <text evidence="5">Homodimer.</text>
</comment>
<evidence type="ECO:0000256" key="4">
    <source>
        <dbReference type="ARBA" id="ARBA00023242"/>
    </source>
</evidence>
<dbReference type="RefSeq" id="XP_002547686.1">
    <property type="nucleotide sequence ID" value="XM_002547640.1"/>
</dbReference>
<dbReference type="GO" id="GO:0070187">
    <property type="term" value="C:shelterin complex"/>
    <property type="evidence" value="ECO:0007669"/>
    <property type="project" value="TreeGrafter"/>
</dbReference>
<dbReference type="Gene3D" id="1.10.10.60">
    <property type="entry name" value="Homeodomain-like"/>
    <property type="match status" value="2"/>
</dbReference>
<evidence type="ECO:0000259" key="7">
    <source>
        <dbReference type="Pfam" id="PF09197"/>
    </source>
</evidence>
<gene>
    <name evidence="9" type="ORF">CTRG_01993</name>
</gene>
<dbReference type="Pfam" id="PF16589">
    <property type="entry name" value="BRCT_2"/>
    <property type="match status" value="1"/>
</dbReference>
<protein>
    <recommendedName>
        <fullName evidence="5">DNA-binding protein RAP1</fullName>
    </recommendedName>
</protein>
<sequence>MSYNSYDNGEQYDAFFDAGHSEHVEQTAAQKQSHYNMTRRTQMEAVSRNQIATNPQDLTTGRHRYQTNIPPPIFVTPDGRSMRFTIQHGEPRRAEFVQKIITHGGAVIEPGKDVISLGQQDAISLGQHGVFSIDFIDDCIEQGQIIAIAPYINCNTEEEPNLIDPRIAAISQQSNLSDHPNSQIPELTAAQLQQLEPQQQESVHEPLFQPQPLHHHYEPAIEAEFPPPRQQQSSPLTPPPQQNQQHEIQPQQQQQNEMPVQEQELVSTASSSVQKSTTKTAKKSTNRFTEEQDEFILERIRENPRLRNSHKFYDTLATMEILNNHTQNSIRSRYRRLLQHRLYYVYKIDDFDRLVYDKHGEKIKVGIEDIGGTLKNKFTAEDDYILCKALKDAKRVVYSVFSDLYRKNPHHSINSWRDRYRKFVGDGDIEAYITYYEKKISVGETPEGLSRVVAITKPKKNSSKEVDAEEESRESV</sequence>
<dbReference type="Proteomes" id="UP000002037">
    <property type="component" value="Unassembled WGS sequence"/>
</dbReference>
<feature type="domain" description="BRCT" evidence="8">
    <location>
        <begin position="74"/>
        <end position="151"/>
    </location>
</feature>
<dbReference type="GeneID" id="8296349"/>
<dbReference type="PANTHER" id="PTHR16466">
    <property type="entry name" value="TELOMERE REPEAT-BINDING FACTOR 2-INTERACTING PROTEIN 1"/>
    <property type="match status" value="1"/>
</dbReference>
<evidence type="ECO:0000256" key="6">
    <source>
        <dbReference type="SAM" id="MobiDB-lite"/>
    </source>
</evidence>
<evidence type="ECO:0000256" key="1">
    <source>
        <dbReference type="ARBA" id="ARBA00010467"/>
    </source>
</evidence>
<dbReference type="SUPFAM" id="SSF46689">
    <property type="entry name" value="Homeodomain-like"/>
    <property type="match status" value="2"/>
</dbReference>
<accession>C5M515</accession>
<comment type="subcellular location">
    <subcellularLocation>
        <location evidence="5">Nucleus</location>
    </subcellularLocation>
    <subcellularLocation>
        <location evidence="5">Chromosome</location>
        <location evidence="5">Telomere</location>
    </subcellularLocation>
</comment>
<dbReference type="GO" id="GO:0042162">
    <property type="term" value="F:telomeric DNA binding"/>
    <property type="evidence" value="ECO:0007669"/>
    <property type="project" value="TreeGrafter"/>
</dbReference>
<keyword evidence="4 5" id="KW-0539">Nucleus</keyword>
<dbReference type="HOGENOM" id="CLU_052053_0_0_1"/>
<dbReference type="GO" id="GO:0010833">
    <property type="term" value="P:telomere maintenance via telomere lengthening"/>
    <property type="evidence" value="ECO:0007669"/>
    <property type="project" value="UniProtKB-UniRule"/>
</dbReference>
<dbReference type="InterPro" id="IPR001357">
    <property type="entry name" value="BRCT_dom"/>
</dbReference>
<feature type="region of interest" description="Disordered" evidence="6">
    <location>
        <begin position="225"/>
        <end position="289"/>
    </location>
</feature>
<proteinExistence type="inferred from homology"/>
<feature type="compositionally biased region" description="Low complexity" evidence="6">
    <location>
        <begin position="242"/>
        <end position="279"/>
    </location>
</feature>
<comment type="similarity">
    <text evidence="1 5">Belongs to the RAP1 family.</text>
</comment>
<dbReference type="eggNOG" id="ENOG502S85C">
    <property type="taxonomic scope" value="Eukaryota"/>
</dbReference>
<dbReference type="Pfam" id="PF09197">
    <property type="entry name" value="Rap1-DNA-bind"/>
    <property type="match status" value="1"/>
</dbReference>
<evidence type="ECO:0000256" key="5">
    <source>
        <dbReference type="RuleBase" id="RU367107"/>
    </source>
</evidence>
<dbReference type="PANTHER" id="PTHR16466:SF6">
    <property type="entry name" value="TELOMERIC REPEAT-BINDING FACTOR 2-INTERACTING PROTEIN 1"/>
    <property type="match status" value="1"/>
</dbReference>
<keyword evidence="2 5" id="KW-0158">Chromosome</keyword>